<dbReference type="EMBL" id="KB200109">
    <property type="protein sequence ID" value="ESP03142.1"/>
    <property type="molecule type" value="Genomic_DNA"/>
</dbReference>
<sequence>QKTSEFGFGAMVKTTKWLHKDESAYRKFFLDTFEWTVPEGGLKWPHIESTRGHENFGAMVALDGMRSHGIKVRAHTMFWDNVPDWVVPLSGNELKHEMEKHMKSCVAHTKGKVEHWDVYNENIHYDSFQQHLNDPNITSWMYTEVHKLDPNVKLFLNEWGVVNSQRYTTAYYDRIKILKDSGVPVYGIGIQSHLSGVDIRSVKERLDLLSRTGLPMWATELRIADIDEHKKADKLEDILRFYFSYPAMEGIMLWGFTPHMSEPKGALVDGNMVVSSTAGRRYIKLVRHDWRTHETHNLPSSNSLSVRGFKGDYVLRLKHGKKVIHEKAFTLGSKGAKLQIQGSGMLRYSFVFGIHNCSESI</sequence>
<dbReference type="GeneID" id="20233965"/>
<organism evidence="6 7">
    <name type="scientific">Lottia gigantea</name>
    <name type="common">Giant owl limpet</name>
    <dbReference type="NCBI Taxonomy" id="225164"/>
    <lineage>
        <taxon>Eukaryota</taxon>
        <taxon>Metazoa</taxon>
        <taxon>Spiralia</taxon>
        <taxon>Lophotrochozoa</taxon>
        <taxon>Mollusca</taxon>
        <taxon>Gastropoda</taxon>
        <taxon>Patellogastropoda</taxon>
        <taxon>Lottioidea</taxon>
        <taxon>Lottiidae</taxon>
        <taxon>Lottia</taxon>
    </lineage>
</organism>
<dbReference type="SUPFAM" id="SSF51445">
    <property type="entry name" value="(Trans)glycosidases"/>
    <property type="match status" value="1"/>
</dbReference>
<dbReference type="KEGG" id="lgi:LOTGIDRAFT_137896"/>
<dbReference type="PANTHER" id="PTHR31490">
    <property type="entry name" value="GLYCOSYL HYDROLASE"/>
    <property type="match status" value="1"/>
</dbReference>
<dbReference type="Proteomes" id="UP000030746">
    <property type="component" value="Unassembled WGS sequence"/>
</dbReference>
<gene>
    <name evidence="6" type="ORF">LOTGIDRAFT_137896</name>
</gene>
<name>V4BAY1_LOTGI</name>
<dbReference type="PRINTS" id="PR00134">
    <property type="entry name" value="GLHYDRLASE10"/>
</dbReference>
<dbReference type="GO" id="GO:0000272">
    <property type="term" value="P:polysaccharide catabolic process"/>
    <property type="evidence" value="ECO:0007669"/>
    <property type="project" value="UniProtKB-KW"/>
</dbReference>
<dbReference type="InterPro" id="IPR017853">
    <property type="entry name" value="GH"/>
</dbReference>
<dbReference type="HOGENOM" id="CLU_008797_1_0_1"/>
<evidence type="ECO:0000256" key="4">
    <source>
        <dbReference type="ARBA" id="ARBA00023326"/>
    </source>
</evidence>
<dbReference type="OrthoDB" id="1719965at2759"/>
<evidence type="ECO:0000256" key="3">
    <source>
        <dbReference type="ARBA" id="ARBA00023277"/>
    </source>
</evidence>
<dbReference type="PANTHER" id="PTHR31490:SF1">
    <property type="entry name" value="ENDO-1,4-BETA-XYLANASE 1"/>
    <property type="match status" value="1"/>
</dbReference>
<accession>V4BAY1</accession>
<dbReference type="Gene3D" id="3.20.20.80">
    <property type="entry name" value="Glycosidases"/>
    <property type="match status" value="1"/>
</dbReference>
<dbReference type="InterPro" id="IPR001000">
    <property type="entry name" value="GH10_dom"/>
</dbReference>
<dbReference type="RefSeq" id="XP_009046192.1">
    <property type="nucleotide sequence ID" value="XM_009047944.1"/>
</dbReference>
<keyword evidence="7" id="KW-1185">Reference proteome</keyword>
<dbReference type="PROSITE" id="PS51760">
    <property type="entry name" value="GH10_2"/>
    <property type="match status" value="1"/>
</dbReference>
<dbReference type="AlphaFoldDB" id="V4BAY1"/>
<reference evidence="6 7" key="1">
    <citation type="journal article" date="2013" name="Nature">
        <title>Insights into bilaterian evolution from three spiralian genomes.</title>
        <authorList>
            <person name="Simakov O."/>
            <person name="Marletaz F."/>
            <person name="Cho S.J."/>
            <person name="Edsinger-Gonzales E."/>
            <person name="Havlak P."/>
            <person name="Hellsten U."/>
            <person name="Kuo D.H."/>
            <person name="Larsson T."/>
            <person name="Lv J."/>
            <person name="Arendt D."/>
            <person name="Savage R."/>
            <person name="Osoegawa K."/>
            <person name="de Jong P."/>
            <person name="Grimwood J."/>
            <person name="Chapman J.A."/>
            <person name="Shapiro H."/>
            <person name="Aerts A."/>
            <person name="Otillar R.P."/>
            <person name="Terry A.Y."/>
            <person name="Boore J.L."/>
            <person name="Grigoriev I.V."/>
            <person name="Lindberg D.R."/>
            <person name="Seaver E.C."/>
            <person name="Weisblat D.A."/>
            <person name="Putnam N.H."/>
            <person name="Rokhsar D.S."/>
        </authorList>
    </citation>
    <scope>NUCLEOTIDE SEQUENCE [LARGE SCALE GENOMIC DNA]</scope>
</reference>
<dbReference type="Pfam" id="PF00331">
    <property type="entry name" value="Glyco_hydro_10"/>
    <property type="match status" value="1"/>
</dbReference>
<dbReference type="GO" id="GO:0031176">
    <property type="term" value="F:endo-1,4-beta-xylanase activity"/>
    <property type="evidence" value="ECO:0007669"/>
    <property type="project" value="UniProtKB-ARBA"/>
</dbReference>
<keyword evidence="2" id="KW-0378">Hydrolase</keyword>
<evidence type="ECO:0000256" key="1">
    <source>
        <dbReference type="ARBA" id="ARBA00007495"/>
    </source>
</evidence>
<comment type="similarity">
    <text evidence="1">Belongs to the glycosyl hydrolase 10 (cellulase F) family.</text>
</comment>
<keyword evidence="3" id="KW-0119">Carbohydrate metabolism</keyword>
<feature type="non-terminal residue" evidence="6">
    <location>
        <position position="1"/>
    </location>
</feature>
<dbReference type="SMART" id="SM00633">
    <property type="entry name" value="Glyco_10"/>
    <property type="match status" value="1"/>
</dbReference>
<evidence type="ECO:0000313" key="7">
    <source>
        <dbReference type="Proteomes" id="UP000030746"/>
    </source>
</evidence>
<dbReference type="CTD" id="20233965"/>
<keyword evidence="4" id="KW-0624">Polysaccharide degradation</keyword>
<evidence type="ECO:0000313" key="6">
    <source>
        <dbReference type="EMBL" id="ESP03142.1"/>
    </source>
</evidence>
<protein>
    <recommendedName>
        <fullName evidence="5">GH10 domain-containing protein</fullName>
    </recommendedName>
</protein>
<dbReference type="InterPro" id="IPR044846">
    <property type="entry name" value="GH10"/>
</dbReference>
<dbReference type="OMA" id="DRWDVVT"/>
<evidence type="ECO:0000259" key="5">
    <source>
        <dbReference type="PROSITE" id="PS51760"/>
    </source>
</evidence>
<proteinExistence type="inferred from homology"/>
<feature type="domain" description="GH10" evidence="5">
    <location>
        <begin position="1"/>
        <end position="285"/>
    </location>
</feature>
<evidence type="ECO:0000256" key="2">
    <source>
        <dbReference type="ARBA" id="ARBA00022801"/>
    </source>
</evidence>